<gene>
    <name evidence="8" type="ORF">NP233_g342</name>
</gene>
<reference evidence="8" key="1">
    <citation type="submission" date="2022-07" db="EMBL/GenBank/DDBJ databases">
        <title>Genome Sequence of Leucocoprinus birnbaumii.</title>
        <authorList>
            <person name="Buettner E."/>
        </authorList>
    </citation>
    <scope>NUCLEOTIDE SEQUENCE</scope>
    <source>
        <strain evidence="8">VT141</strain>
    </source>
</reference>
<evidence type="ECO:0000313" key="8">
    <source>
        <dbReference type="EMBL" id="KAJ3576542.1"/>
    </source>
</evidence>
<evidence type="ECO:0000256" key="4">
    <source>
        <dbReference type="ARBA" id="ARBA00023136"/>
    </source>
</evidence>
<feature type="transmembrane region" description="Helical" evidence="5">
    <location>
        <begin position="140"/>
        <end position="159"/>
    </location>
</feature>
<comment type="caution">
    <text evidence="8">The sequence shown here is derived from an EMBL/GenBank/DDBJ whole genome shotgun (WGS) entry which is preliminary data.</text>
</comment>
<dbReference type="AlphaFoldDB" id="A0AAD5W2G5"/>
<dbReference type="Pfam" id="PF13886">
    <property type="entry name" value="TM7S3_TM198"/>
    <property type="match status" value="1"/>
</dbReference>
<dbReference type="InterPro" id="IPR025256">
    <property type="entry name" value="TM7S3/TM198-like_dom"/>
</dbReference>
<organism evidence="8 9">
    <name type="scientific">Leucocoprinus birnbaumii</name>
    <dbReference type="NCBI Taxonomy" id="56174"/>
    <lineage>
        <taxon>Eukaryota</taxon>
        <taxon>Fungi</taxon>
        <taxon>Dikarya</taxon>
        <taxon>Basidiomycota</taxon>
        <taxon>Agaricomycotina</taxon>
        <taxon>Agaricomycetes</taxon>
        <taxon>Agaricomycetidae</taxon>
        <taxon>Agaricales</taxon>
        <taxon>Agaricineae</taxon>
        <taxon>Agaricaceae</taxon>
        <taxon>Leucocoprinus</taxon>
    </lineage>
</organism>
<feature type="transmembrane region" description="Helical" evidence="5">
    <location>
        <begin position="204"/>
        <end position="223"/>
    </location>
</feature>
<evidence type="ECO:0000256" key="3">
    <source>
        <dbReference type="ARBA" id="ARBA00022989"/>
    </source>
</evidence>
<comment type="subcellular location">
    <subcellularLocation>
        <location evidence="1">Membrane</location>
        <topology evidence="1">Multi-pass membrane protein</topology>
    </subcellularLocation>
</comment>
<feature type="signal peptide" evidence="6">
    <location>
        <begin position="1"/>
        <end position="26"/>
    </location>
</feature>
<evidence type="ECO:0000256" key="1">
    <source>
        <dbReference type="ARBA" id="ARBA00004141"/>
    </source>
</evidence>
<dbReference type="GO" id="GO:0016020">
    <property type="term" value="C:membrane"/>
    <property type="evidence" value="ECO:0007669"/>
    <property type="project" value="UniProtKB-SubCell"/>
</dbReference>
<dbReference type="EMBL" id="JANIEX010000009">
    <property type="protein sequence ID" value="KAJ3576542.1"/>
    <property type="molecule type" value="Genomic_DNA"/>
</dbReference>
<dbReference type="Proteomes" id="UP001213000">
    <property type="component" value="Unassembled WGS sequence"/>
</dbReference>
<evidence type="ECO:0000256" key="2">
    <source>
        <dbReference type="ARBA" id="ARBA00022692"/>
    </source>
</evidence>
<feature type="transmembrane region" description="Helical" evidence="5">
    <location>
        <begin position="86"/>
        <end position="103"/>
    </location>
</feature>
<evidence type="ECO:0000256" key="6">
    <source>
        <dbReference type="SAM" id="SignalP"/>
    </source>
</evidence>
<evidence type="ECO:0000259" key="7">
    <source>
        <dbReference type="Pfam" id="PF13886"/>
    </source>
</evidence>
<sequence length="376" mass="40152">MWMRASVSYLILPCFFLIFTISSVFASPLPHTFSLASTTQLDPRDRYILNNNSFTGQLTAINPNTNTPVPQGPSTDGSGQNFNAPAAIWMIFTLVTGVPLAFAGFRGWRLTTGVGVGLAATLVSWASFSNTMGAPGISDIVLTLICLGFFAFGFVFGLLEIGKLAGMVSLGILGGLSLGVRLMLFRSGLLIPVGSDGYGAGYVLGWAMIAILGVLGGLWIALVRFQRSGLLFACTATGTFLVALGVDLILNRQKGMSRGLIFLFDRNSSHIVDVITKGYQPSLTTQVILGSSLALIPILAFGQHRLFKDPFDRGKLSSDRASILDSEYGDAPSTTQTSEQRGGVLMRHRANASGMFSGLWDGVLFKKGPSPNRFSV</sequence>
<protein>
    <recommendedName>
        <fullName evidence="7">TM7S3/TM198-like domain-containing protein</fullName>
    </recommendedName>
</protein>
<keyword evidence="6" id="KW-0732">Signal</keyword>
<keyword evidence="4 5" id="KW-0472">Membrane</keyword>
<feature type="chain" id="PRO_5042128972" description="TM7S3/TM198-like domain-containing protein" evidence="6">
    <location>
        <begin position="27"/>
        <end position="376"/>
    </location>
</feature>
<keyword evidence="2 5" id="KW-0812">Transmembrane</keyword>
<keyword evidence="3 5" id="KW-1133">Transmembrane helix</keyword>
<evidence type="ECO:0000313" key="9">
    <source>
        <dbReference type="Proteomes" id="UP001213000"/>
    </source>
</evidence>
<proteinExistence type="predicted"/>
<name>A0AAD5W2G5_9AGAR</name>
<accession>A0AAD5W2G5</accession>
<feature type="transmembrane region" description="Helical" evidence="5">
    <location>
        <begin position="110"/>
        <end position="128"/>
    </location>
</feature>
<feature type="transmembrane region" description="Helical" evidence="5">
    <location>
        <begin position="230"/>
        <end position="250"/>
    </location>
</feature>
<keyword evidence="9" id="KW-1185">Reference proteome</keyword>
<feature type="transmembrane region" description="Helical" evidence="5">
    <location>
        <begin position="164"/>
        <end position="184"/>
    </location>
</feature>
<feature type="domain" description="TM7S3/TM198-like" evidence="7">
    <location>
        <begin position="91"/>
        <end position="298"/>
    </location>
</feature>
<evidence type="ECO:0000256" key="5">
    <source>
        <dbReference type="SAM" id="Phobius"/>
    </source>
</evidence>